<keyword evidence="16" id="KW-1185">Reference proteome</keyword>
<dbReference type="InterPro" id="IPR000719">
    <property type="entry name" value="Prot_kinase_dom"/>
</dbReference>
<dbReference type="PANTHER" id="PTHR11042:SF160">
    <property type="entry name" value="EUKARYOTIC TRANSLATION INITIATION FACTOR 2-ALPHA KINASE 1"/>
    <property type="match status" value="1"/>
</dbReference>
<evidence type="ECO:0000313" key="16">
    <source>
        <dbReference type="Proteomes" id="UP001057375"/>
    </source>
</evidence>
<feature type="domain" description="Protein kinase" evidence="14">
    <location>
        <begin position="742"/>
        <end position="1275"/>
    </location>
</feature>
<dbReference type="Proteomes" id="UP001057375">
    <property type="component" value="Unassembled WGS sequence"/>
</dbReference>
<evidence type="ECO:0000256" key="10">
    <source>
        <dbReference type="ARBA" id="ARBA00048977"/>
    </source>
</evidence>
<evidence type="ECO:0000256" key="2">
    <source>
        <dbReference type="ARBA" id="ARBA00022527"/>
    </source>
</evidence>
<organism evidence="15 16">
    <name type="scientific">Aduncisulcus paluster</name>
    <dbReference type="NCBI Taxonomy" id="2918883"/>
    <lineage>
        <taxon>Eukaryota</taxon>
        <taxon>Metamonada</taxon>
        <taxon>Carpediemonas-like organisms</taxon>
        <taxon>Aduncisulcus</taxon>
    </lineage>
</organism>
<protein>
    <recommendedName>
        <fullName evidence="1">non-specific serine/threonine protein kinase</fullName>
        <ecNumber evidence="1">2.7.11.1</ecNumber>
    </recommendedName>
</protein>
<evidence type="ECO:0000256" key="13">
    <source>
        <dbReference type="SAM" id="MobiDB-lite"/>
    </source>
</evidence>
<evidence type="ECO:0000256" key="7">
    <source>
        <dbReference type="ARBA" id="ARBA00023193"/>
    </source>
</evidence>
<dbReference type="SMART" id="SM00220">
    <property type="entry name" value="S_TKc"/>
    <property type="match status" value="1"/>
</dbReference>
<evidence type="ECO:0000256" key="9">
    <source>
        <dbReference type="ARBA" id="ARBA00048659"/>
    </source>
</evidence>
<evidence type="ECO:0000313" key="15">
    <source>
        <dbReference type="EMBL" id="GKT34751.1"/>
    </source>
</evidence>
<dbReference type="Gene3D" id="3.30.200.20">
    <property type="entry name" value="Phosphorylase Kinase, domain 1"/>
    <property type="match status" value="1"/>
</dbReference>
<feature type="region of interest" description="Disordered" evidence="13">
    <location>
        <begin position="506"/>
        <end position="593"/>
    </location>
</feature>
<dbReference type="SUPFAM" id="SSF56112">
    <property type="entry name" value="Protein kinase-like (PK-like)"/>
    <property type="match status" value="1"/>
</dbReference>
<keyword evidence="2" id="KW-0723">Serine/threonine-protein kinase</keyword>
<comment type="catalytic activity">
    <reaction evidence="9">
        <text>L-threonyl-[protein] + ATP = O-phospho-L-threonyl-[protein] + ADP + H(+)</text>
        <dbReference type="Rhea" id="RHEA:46608"/>
        <dbReference type="Rhea" id="RHEA-COMP:11060"/>
        <dbReference type="Rhea" id="RHEA-COMP:11605"/>
        <dbReference type="ChEBI" id="CHEBI:15378"/>
        <dbReference type="ChEBI" id="CHEBI:30013"/>
        <dbReference type="ChEBI" id="CHEBI:30616"/>
        <dbReference type="ChEBI" id="CHEBI:61977"/>
        <dbReference type="ChEBI" id="CHEBI:456216"/>
        <dbReference type="EC" id="2.7.11.1"/>
    </reaction>
    <physiologicalReaction direction="left-to-right" evidence="9">
        <dbReference type="Rhea" id="RHEA:46609"/>
    </physiologicalReaction>
</comment>
<dbReference type="EC" id="2.7.11.1" evidence="1"/>
<dbReference type="PROSITE" id="PS50011">
    <property type="entry name" value="PROTEIN_KINASE_DOM"/>
    <property type="match status" value="2"/>
</dbReference>
<comment type="catalytic activity">
    <reaction evidence="10">
        <text>L-seryl-[protein] + ATP = O-phospho-L-seryl-[protein] + ADP + H(+)</text>
        <dbReference type="Rhea" id="RHEA:17989"/>
        <dbReference type="Rhea" id="RHEA-COMP:9863"/>
        <dbReference type="Rhea" id="RHEA-COMP:11604"/>
        <dbReference type="ChEBI" id="CHEBI:15378"/>
        <dbReference type="ChEBI" id="CHEBI:29999"/>
        <dbReference type="ChEBI" id="CHEBI:30616"/>
        <dbReference type="ChEBI" id="CHEBI:83421"/>
        <dbReference type="ChEBI" id="CHEBI:456216"/>
        <dbReference type="EC" id="2.7.11.1"/>
    </reaction>
    <physiologicalReaction direction="left-to-right" evidence="10">
        <dbReference type="Rhea" id="RHEA:17990"/>
    </physiologicalReaction>
</comment>
<dbReference type="InterPro" id="IPR008271">
    <property type="entry name" value="Ser/Thr_kinase_AS"/>
</dbReference>
<evidence type="ECO:0000256" key="1">
    <source>
        <dbReference type="ARBA" id="ARBA00012513"/>
    </source>
</evidence>
<gene>
    <name evidence="15" type="ORF">ADUPG1_008046</name>
</gene>
<evidence type="ECO:0000256" key="3">
    <source>
        <dbReference type="ARBA" id="ARBA00022679"/>
    </source>
</evidence>
<evidence type="ECO:0000259" key="14">
    <source>
        <dbReference type="PROSITE" id="PS50011"/>
    </source>
</evidence>
<dbReference type="Pfam" id="PF07714">
    <property type="entry name" value="PK_Tyr_Ser-Thr"/>
    <property type="match status" value="1"/>
</dbReference>
<name>A0ABQ5KQL2_9EUKA</name>
<keyword evidence="4 11" id="KW-0547">Nucleotide-binding</keyword>
<feature type="domain" description="Protein kinase" evidence="14">
    <location>
        <begin position="347"/>
        <end position="624"/>
    </location>
</feature>
<dbReference type="PANTHER" id="PTHR11042">
    <property type="entry name" value="EUKARYOTIC TRANSLATION INITIATION FACTOR 2-ALPHA KINASE EIF2-ALPHA KINASE -RELATED"/>
    <property type="match status" value="1"/>
</dbReference>
<proteinExistence type="inferred from homology"/>
<dbReference type="InterPro" id="IPR017441">
    <property type="entry name" value="Protein_kinase_ATP_BS"/>
</dbReference>
<evidence type="ECO:0000256" key="8">
    <source>
        <dbReference type="ARBA" id="ARBA00037982"/>
    </source>
</evidence>
<dbReference type="PROSITE" id="PS00108">
    <property type="entry name" value="PROTEIN_KINASE_ST"/>
    <property type="match status" value="1"/>
</dbReference>
<comment type="caution">
    <text evidence="15">The sequence shown here is derived from an EMBL/GenBank/DDBJ whole genome shotgun (WGS) entry which is preliminary data.</text>
</comment>
<keyword evidence="5" id="KW-0418">Kinase</keyword>
<keyword evidence="3" id="KW-0808">Transferase</keyword>
<evidence type="ECO:0000256" key="6">
    <source>
        <dbReference type="ARBA" id="ARBA00022840"/>
    </source>
</evidence>
<accession>A0ABQ5KQL2</accession>
<evidence type="ECO:0000256" key="12">
    <source>
        <dbReference type="SAM" id="Coils"/>
    </source>
</evidence>
<dbReference type="EMBL" id="BQXS01010861">
    <property type="protein sequence ID" value="GKT34751.1"/>
    <property type="molecule type" value="Genomic_DNA"/>
</dbReference>
<feature type="compositionally biased region" description="Low complexity" evidence="13">
    <location>
        <begin position="511"/>
        <end position="522"/>
    </location>
</feature>
<keyword evidence="7" id="KW-0652">Protein synthesis inhibitor</keyword>
<keyword evidence="12" id="KW-0175">Coiled coil</keyword>
<dbReference type="Gene3D" id="1.10.510.10">
    <property type="entry name" value="Transferase(Phosphotransferase) domain 1"/>
    <property type="match status" value="1"/>
</dbReference>
<feature type="binding site" evidence="11">
    <location>
        <position position="376"/>
    </location>
    <ligand>
        <name>ATP</name>
        <dbReference type="ChEBI" id="CHEBI:30616"/>
    </ligand>
</feature>
<reference evidence="15" key="1">
    <citation type="submission" date="2022-03" db="EMBL/GenBank/DDBJ databases">
        <title>Draft genome sequence of Aduncisulcus paluster, a free-living microaerophilic Fornicata.</title>
        <authorList>
            <person name="Yuyama I."/>
            <person name="Kume K."/>
            <person name="Tamura T."/>
            <person name="Inagaki Y."/>
            <person name="Hashimoto T."/>
        </authorList>
    </citation>
    <scope>NUCLEOTIDE SEQUENCE</scope>
    <source>
        <strain evidence="15">NY0171</strain>
    </source>
</reference>
<evidence type="ECO:0000256" key="5">
    <source>
        <dbReference type="ARBA" id="ARBA00022777"/>
    </source>
</evidence>
<keyword evidence="6 11" id="KW-0067">ATP-binding</keyword>
<evidence type="ECO:0000256" key="11">
    <source>
        <dbReference type="PROSITE-ProRule" id="PRU10141"/>
    </source>
</evidence>
<comment type="similarity">
    <text evidence="8">Belongs to the protein kinase superfamily. Ser/Thr protein kinase family. GCN2 subfamily.</text>
</comment>
<dbReference type="Pfam" id="PF00069">
    <property type="entry name" value="Pkinase"/>
    <property type="match status" value="1"/>
</dbReference>
<dbReference type="PROSITE" id="PS00107">
    <property type="entry name" value="PROTEIN_KINASE_ATP"/>
    <property type="match status" value="1"/>
</dbReference>
<evidence type="ECO:0000256" key="4">
    <source>
        <dbReference type="ARBA" id="ARBA00022741"/>
    </source>
</evidence>
<dbReference type="InterPro" id="IPR050339">
    <property type="entry name" value="CC_SR_Kinase"/>
</dbReference>
<feature type="coiled-coil region" evidence="12">
    <location>
        <begin position="1289"/>
        <end position="1330"/>
    </location>
</feature>
<dbReference type="InterPro" id="IPR011009">
    <property type="entry name" value="Kinase-like_dom_sf"/>
</dbReference>
<dbReference type="InterPro" id="IPR001245">
    <property type="entry name" value="Ser-Thr/Tyr_kinase_cat_dom"/>
</dbReference>
<feature type="compositionally biased region" description="Acidic residues" evidence="13">
    <location>
        <begin position="523"/>
        <end position="536"/>
    </location>
</feature>
<sequence>MDDTDECTIPSHVDSKSVCIEATRKNIAMARPVSIDTISLSNIITAVEADFSLCLMELLTLAILAENIKTSDISFAIFLGVRCGVINREAESRIYSHIEHSKRTQTPSEALQRLQQILAILSFLLSTSSILKRSLDSSEPDSSILTSLSSSSLSSESFSSSSHSSLTMLLQPISSIDGANVSSLATSLLTAIPPLFGLMSTSTKSFISNIESMRSLITSSAHSRMSTLLANNISSDVIPTQSKGGFQSDIKMDESLASNQSQIDPWMGSLIASELSDEPSLAPSQALESIFGSFAKQVRQEREAGDDIILPMSNSLFPMAQTSTVSTPPLVSSASTEESNSQFVRDFNIVQPIGVGGFGSVFKCVHKVDDIIYAVKRIEVKASSIFSLMLKIQKIVRREVRVLSELSHPNIVRYYNSWVEMDKGSDVAMAESDSSQVSEFSRQDAKSSAFAITDAYSDDLLHDDDNIMQMLLRPVEHDVESSSLDQGSSDLSKMISNIVFQSSQSYEPVSESDYLSEEYSYTYEEEEEEEEEEDEKEKERGGDEEYEIEDIEDVRYTGPRGNYSPDHPTDVQVTESEEDEYSSGHSHPNGILASDSIIPGSLVDQEGLESSERAALLQKVEPIFPISFDNPSPESYTIEPSPSSLTHSITAEKENSGDHQVSDDPNPLLRAIDQGVSLEAVINDKDEGSVAGGHLSSGSNVKNEDIFGGVSQDSEPRIIHSLTDSDDKFLPIESVSPAEEQGILSEQVIGGAVVPFRQAVQESAVVVGTKSEKDGGLVSELLSMMPLLPQDKQFQFHSRYIAKKMSTPSDQSPSPSIDKVLADSVAPSFSSINSVRSSSPTSAKLQASLYIQMQYCSCGTLWDFVSGNGGNVDSRYIGGVKKTCPCQQHHEEIISRDGVDDAPTQVFHHSSPDRIPIVKLIPLFFQLVSAVQYLHSNNVIHRDIKSLNVLVRGCKKSGLCSCKKSIDDSVSMSLSSVIDSSPSEHAKESELTAVLADFGLSRKIDQSVDEFEKEWRKRFERRKKKEQRKGRKLIASKLSSSQPEIDLDNGKDNNGHGDDVHNAVCAKAVRLDGVDQELVPSHPPFSLHSALPLSSGLGTAAYAPVEQLQGTCMYGLSSDIYALGGVLFDILTCPRNSIKRGLCFDEFYRLLCKPVYEAEIKEMEQIEEEMREEVSQSMFSAASEEIEEEKKGKDGSLSQCEGKFDSTIYYRMKTIKESRRKNIACLLPLSEKLSRSSFPHLSSMPLVCAACIRLLHKDPCLRPSIDEVAEWIPSLQMEIGSSSKMEKKLDTSESILRKMELRIQQLEKENEALTLENSQLKEENIHLKKLYIKY</sequence>